<dbReference type="PANTHER" id="PTHR11092:SF0">
    <property type="entry name" value="EPIMERASE FAMILY PROTEIN SDR39U1"/>
    <property type="match status" value="1"/>
</dbReference>
<proteinExistence type="inferred from homology"/>
<dbReference type="Proteomes" id="UP000199662">
    <property type="component" value="Unassembled WGS sequence"/>
</dbReference>
<dbReference type="STRING" id="84035.SAMN05660742_1312"/>
<dbReference type="RefSeq" id="WP_091835851.1">
    <property type="nucleotide sequence ID" value="NZ_FNZK01000031.1"/>
</dbReference>
<evidence type="ECO:0000259" key="3">
    <source>
        <dbReference type="Pfam" id="PF08338"/>
    </source>
</evidence>
<evidence type="ECO:0000313" key="4">
    <source>
        <dbReference type="EMBL" id="SEJ96646.1"/>
    </source>
</evidence>
<dbReference type="Pfam" id="PF08338">
    <property type="entry name" value="DUF1731"/>
    <property type="match status" value="1"/>
</dbReference>
<protein>
    <recommendedName>
        <fullName evidence="6">TIGR01777 family protein</fullName>
    </recommendedName>
</protein>
<dbReference type="AlphaFoldDB" id="A0A1H7D4H6"/>
<evidence type="ECO:0000259" key="2">
    <source>
        <dbReference type="Pfam" id="PF01370"/>
    </source>
</evidence>
<organism evidence="4 5">
    <name type="scientific">Propionispira arboris</name>
    <dbReference type="NCBI Taxonomy" id="84035"/>
    <lineage>
        <taxon>Bacteria</taxon>
        <taxon>Bacillati</taxon>
        <taxon>Bacillota</taxon>
        <taxon>Negativicutes</taxon>
        <taxon>Selenomonadales</taxon>
        <taxon>Selenomonadaceae</taxon>
        <taxon>Propionispira</taxon>
    </lineage>
</organism>
<dbReference type="Gene3D" id="3.40.50.720">
    <property type="entry name" value="NAD(P)-binding Rossmann-like Domain"/>
    <property type="match status" value="1"/>
</dbReference>
<dbReference type="InterPro" id="IPR010099">
    <property type="entry name" value="SDR39U1"/>
</dbReference>
<dbReference type="InterPro" id="IPR001509">
    <property type="entry name" value="Epimerase_deHydtase"/>
</dbReference>
<name>A0A1H7D4H6_9FIRM</name>
<dbReference type="Pfam" id="PF01370">
    <property type="entry name" value="Epimerase"/>
    <property type="match status" value="1"/>
</dbReference>
<feature type="domain" description="NAD-dependent epimerase/dehydratase" evidence="2">
    <location>
        <begin position="3"/>
        <end position="229"/>
    </location>
</feature>
<reference evidence="4 5" key="1">
    <citation type="submission" date="2016-10" db="EMBL/GenBank/DDBJ databases">
        <authorList>
            <person name="de Groot N.N."/>
        </authorList>
    </citation>
    <scope>NUCLEOTIDE SEQUENCE [LARGE SCALE GENOMIC DNA]</scope>
    <source>
        <strain evidence="4 5">DSM 2179</strain>
    </source>
</reference>
<evidence type="ECO:0008006" key="6">
    <source>
        <dbReference type="Google" id="ProtNLM"/>
    </source>
</evidence>
<evidence type="ECO:0000256" key="1">
    <source>
        <dbReference type="ARBA" id="ARBA00009353"/>
    </source>
</evidence>
<gene>
    <name evidence="4" type="ORF">SAMN05660742_1312</name>
</gene>
<dbReference type="PANTHER" id="PTHR11092">
    <property type="entry name" value="SUGAR NUCLEOTIDE EPIMERASE RELATED"/>
    <property type="match status" value="1"/>
</dbReference>
<dbReference type="NCBIfam" id="TIGR01777">
    <property type="entry name" value="yfcH"/>
    <property type="match status" value="1"/>
</dbReference>
<comment type="similarity">
    <text evidence="1">Belongs to the NAD(P)-dependent epimerase/dehydratase family. SDR39U1 subfamily.</text>
</comment>
<dbReference type="InterPro" id="IPR013549">
    <property type="entry name" value="DUF1731"/>
</dbReference>
<dbReference type="EMBL" id="FNZK01000031">
    <property type="protein sequence ID" value="SEJ96646.1"/>
    <property type="molecule type" value="Genomic_DNA"/>
</dbReference>
<dbReference type="SUPFAM" id="SSF51735">
    <property type="entry name" value="NAD(P)-binding Rossmann-fold domains"/>
    <property type="match status" value="1"/>
</dbReference>
<dbReference type="InterPro" id="IPR036291">
    <property type="entry name" value="NAD(P)-bd_dom_sf"/>
</dbReference>
<keyword evidence="5" id="KW-1185">Reference proteome</keyword>
<sequence>MNILLTGGTGFIGKALTQQLLNQGYTVTLLCQKEIPKTPGLSYLISPDASLLLPLKQVAAFDTIINLAGYNIGKDFFWNRTIKRKILESRIQRTKQIVNSLLAAKKQGLAIPALLINASAIGYYGINPEGIITEESPSGSGFLAKVCRLWEESVEQAAETNVTVIRLRFGIVLGKGGGVLKKMTVPFSFGMGGILGNGDNWVSWIHRDDLIASILFALSGQLAGGPYNVTAPNPVSMQDFGKALGEVLHKKCWTKMPPAVAHLIFGEMADEILLCSQRAIPQGLTSQNFTFRYPTLPEALHQIYNPKKHSSTT</sequence>
<evidence type="ECO:0000313" key="5">
    <source>
        <dbReference type="Proteomes" id="UP000199662"/>
    </source>
</evidence>
<feature type="domain" description="DUF1731" evidence="3">
    <location>
        <begin position="256"/>
        <end position="303"/>
    </location>
</feature>
<accession>A0A1H7D4H6</accession>